<reference evidence="4" key="1">
    <citation type="submission" date="2022-09" db="EMBL/GenBank/DDBJ databases">
        <title>Taxonomy of Curtobacterium flaccumfaciens.</title>
        <authorList>
            <person name="Osdaghi E."/>
            <person name="Taghavi S.M."/>
            <person name="Hamidizade M."/>
            <person name="Abachi H."/>
            <person name="Fazliarab A."/>
            <person name="Baeyen S."/>
            <person name="Portier P."/>
            <person name="Van Vaerenbergh J."/>
            <person name="Jacques M.-A."/>
        </authorList>
    </citation>
    <scope>NUCLEOTIDE SEQUENCE</scope>
    <source>
        <strain evidence="4">AGQB46</strain>
    </source>
</reference>
<proteinExistence type="predicted"/>
<dbReference type="KEGG" id="cpoi:OE229_05575"/>
<dbReference type="PANTHER" id="PTHR12526">
    <property type="entry name" value="GLYCOSYLTRANSFERASE"/>
    <property type="match status" value="1"/>
</dbReference>
<keyword evidence="1" id="KW-0328">Glycosyltransferase</keyword>
<keyword evidence="2" id="KW-0808">Transferase</keyword>
<evidence type="ECO:0000313" key="4">
    <source>
        <dbReference type="EMBL" id="UYC81934.1"/>
    </source>
</evidence>
<feature type="domain" description="Glycosyl transferase family 1" evidence="3">
    <location>
        <begin position="157"/>
        <end position="314"/>
    </location>
</feature>
<protein>
    <submittedName>
        <fullName evidence="4">Glycosyltransferase family 4 protein</fullName>
    </submittedName>
</protein>
<dbReference type="Pfam" id="PF00534">
    <property type="entry name" value="Glycos_transf_1"/>
    <property type="match status" value="1"/>
</dbReference>
<name>A0A9Q9T4Q4_9MICO</name>
<sequence>MTRTFLEALHHAGLRAVLVDRRFSKSVDEIGGMSLRKVLSAFSLLFRLGNALRRNRGAAVVFFTTNRPPSFWVDVMMSATLQVLRRPYIAYVHTSGYQELADRGAGQRRGVALLLGGAVSVVVLGESMVADVSRFNDSIRTVPNAVPERERNATPVADAPSIVFLSNLIPGKGAEDFMRIANRCLNSTPASRAVVIGRASSDEYLDGLRALLDPHVRDRVNFTGALFDEDRDDVLSTAAVLVFPSTYRYEAQPLTVLEAMRLGVPVVAYDVGGLRDVIEDGENGFLVGLGDWEAASERCRELLSSQRDRERLAAGALATSRERFGLAQYSAAWIALLERGV</sequence>
<dbReference type="GO" id="GO:0016757">
    <property type="term" value="F:glycosyltransferase activity"/>
    <property type="evidence" value="ECO:0007669"/>
    <property type="project" value="UniProtKB-KW"/>
</dbReference>
<gene>
    <name evidence="4" type="ORF">OE229_05575</name>
</gene>
<organism evidence="4 5">
    <name type="scientific">Curtobacterium poinsettiae</name>
    <dbReference type="NCBI Taxonomy" id="159612"/>
    <lineage>
        <taxon>Bacteria</taxon>
        <taxon>Bacillati</taxon>
        <taxon>Actinomycetota</taxon>
        <taxon>Actinomycetes</taxon>
        <taxon>Micrococcales</taxon>
        <taxon>Microbacteriaceae</taxon>
        <taxon>Curtobacterium</taxon>
    </lineage>
</organism>
<dbReference type="Gene3D" id="3.40.50.2000">
    <property type="entry name" value="Glycogen Phosphorylase B"/>
    <property type="match status" value="2"/>
</dbReference>
<evidence type="ECO:0000256" key="2">
    <source>
        <dbReference type="ARBA" id="ARBA00022679"/>
    </source>
</evidence>
<evidence type="ECO:0000313" key="5">
    <source>
        <dbReference type="Proteomes" id="UP001062223"/>
    </source>
</evidence>
<dbReference type="PANTHER" id="PTHR12526:SF510">
    <property type="entry name" value="D-INOSITOL 3-PHOSPHATE GLYCOSYLTRANSFERASE"/>
    <property type="match status" value="1"/>
</dbReference>
<dbReference type="EMBL" id="CP106879">
    <property type="protein sequence ID" value="UYC81934.1"/>
    <property type="molecule type" value="Genomic_DNA"/>
</dbReference>
<dbReference type="CDD" id="cd03801">
    <property type="entry name" value="GT4_PimA-like"/>
    <property type="match status" value="1"/>
</dbReference>
<dbReference type="Proteomes" id="UP001062223">
    <property type="component" value="Chromosome"/>
</dbReference>
<evidence type="ECO:0000256" key="1">
    <source>
        <dbReference type="ARBA" id="ARBA00022676"/>
    </source>
</evidence>
<evidence type="ECO:0000259" key="3">
    <source>
        <dbReference type="Pfam" id="PF00534"/>
    </source>
</evidence>
<dbReference type="SUPFAM" id="SSF53756">
    <property type="entry name" value="UDP-Glycosyltransferase/glycogen phosphorylase"/>
    <property type="match status" value="1"/>
</dbReference>
<dbReference type="RefSeq" id="WP_262136861.1">
    <property type="nucleotide sequence ID" value="NZ_CP106879.1"/>
</dbReference>
<dbReference type="InterPro" id="IPR001296">
    <property type="entry name" value="Glyco_trans_1"/>
</dbReference>
<accession>A0A9Q9T4Q4</accession>
<dbReference type="AlphaFoldDB" id="A0A9Q9T4Q4"/>